<dbReference type="GeneID" id="68572974"/>
<organism evidence="1 2">
    <name type="scientific">Salarchaeum japonicum</name>
    <dbReference type="NCBI Taxonomy" id="555573"/>
    <lineage>
        <taxon>Archaea</taxon>
        <taxon>Methanobacteriati</taxon>
        <taxon>Methanobacteriota</taxon>
        <taxon>Stenosarchaea group</taxon>
        <taxon>Halobacteria</taxon>
        <taxon>Halobacteriales</taxon>
        <taxon>Halobacteriaceae</taxon>
    </lineage>
</organism>
<gene>
    <name evidence="1" type="ORF">GCM10009019_23410</name>
</gene>
<accession>A0AAV3T2U5</accession>
<comment type="caution">
    <text evidence="1">The sequence shown here is derived from an EMBL/GenBank/DDBJ whole genome shotgun (WGS) entry which is preliminary data.</text>
</comment>
<name>A0AAV3T2U5_9EURY</name>
<protein>
    <recommendedName>
        <fullName evidence="3">Exonuclease RecJ</fullName>
    </recommendedName>
</protein>
<dbReference type="EMBL" id="BAAADU010000002">
    <property type="protein sequence ID" value="GAA0658377.1"/>
    <property type="molecule type" value="Genomic_DNA"/>
</dbReference>
<sequence length="369" mass="36970">MAATGRTASFESAALAERVRDAAFVYAVAHADGDSLAAAGQLARACDALGTPYQVSLARSRSSARSRVASVAASDTALAVGVDAGEDAQPLDADGPSALAAYAVADRLAPEAADAELALAGAVSAGWTPQGDVLDAAAVSRRPGVGIPVADLADGLAHSTRLSGAFSGDEGMAGALLAELGLPAELDADAHRRLASRVALDVTDGAPASAADALARVLRPHVVDDGSFETIEGYADVLDAVARTAPGVGAAFALGRGDRADTLDAWRDAATSVHAALAAGEVKRYSGLVTVDAGDADPWLVARLARDFHGEEPAALATTDESAALATTDADARRVLAAAVGADNVGGRDDLASSTRLTDDLAETVRGEL</sequence>
<dbReference type="RefSeq" id="WP_227259573.1">
    <property type="nucleotide sequence ID" value="NZ_BAAADU010000002.1"/>
</dbReference>
<keyword evidence="2" id="KW-1185">Reference proteome</keyword>
<evidence type="ECO:0000313" key="2">
    <source>
        <dbReference type="Proteomes" id="UP001500194"/>
    </source>
</evidence>
<evidence type="ECO:0008006" key="3">
    <source>
        <dbReference type="Google" id="ProtNLM"/>
    </source>
</evidence>
<proteinExistence type="predicted"/>
<dbReference type="Proteomes" id="UP001500194">
    <property type="component" value="Unassembled WGS sequence"/>
</dbReference>
<reference evidence="1 2" key="1">
    <citation type="journal article" date="2019" name="Int. J. Syst. Evol. Microbiol.">
        <title>The Global Catalogue of Microorganisms (GCM) 10K type strain sequencing project: providing services to taxonomists for standard genome sequencing and annotation.</title>
        <authorList>
            <consortium name="The Broad Institute Genomics Platform"/>
            <consortium name="The Broad Institute Genome Sequencing Center for Infectious Disease"/>
            <person name="Wu L."/>
            <person name="Ma J."/>
        </authorList>
    </citation>
    <scope>NUCLEOTIDE SEQUENCE [LARGE SCALE GENOMIC DNA]</scope>
    <source>
        <strain evidence="1 2">JCM 16327</strain>
    </source>
</reference>
<dbReference type="AlphaFoldDB" id="A0AAV3T2U5"/>
<evidence type="ECO:0000313" key="1">
    <source>
        <dbReference type="EMBL" id="GAA0658377.1"/>
    </source>
</evidence>